<dbReference type="InterPro" id="IPR010255">
    <property type="entry name" value="Haem_peroxidase_sf"/>
</dbReference>
<dbReference type="Gene3D" id="1.10.420.10">
    <property type="entry name" value="Peroxidase, domain 2"/>
    <property type="match status" value="1"/>
</dbReference>
<organism evidence="11 12">
    <name type="scientific">Papaver nudicaule</name>
    <name type="common">Iceland poppy</name>
    <dbReference type="NCBI Taxonomy" id="74823"/>
    <lineage>
        <taxon>Eukaryota</taxon>
        <taxon>Viridiplantae</taxon>
        <taxon>Streptophyta</taxon>
        <taxon>Embryophyta</taxon>
        <taxon>Tracheophyta</taxon>
        <taxon>Spermatophyta</taxon>
        <taxon>Magnoliopsida</taxon>
        <taxon>Ranunculales</taxon>
        <taxon>Papaveraceae</taxon>
        <taxon>Papaveroideae</taxon>
        <taxon>Papaver</taxon>
    </lineage>
</organism>
<dbReference type="GO" id="GO:0140825">
    <property type="term" value="F:lactoperoxidase activity"/>
    <property type="evidence" value="ECO:0007669"/>
    <property type="project" value="UniProtKB-EC"/>
</dbReference>
<dbReference type="AlphaFoldDB" id="A0AA41V6Q5"/>
<keyword evidence="3" id="KW-0575">Peroxidase</keyword>
<evidence type="ECO:0000259" key="10">
    <source>
        <dbReference type="PROSITE" id="PS50873"/>
    </source>
</evidence>
<dbReference type="GO" id="GO:0006979">
    <property type="term" value="P:response to oxidative stress"/>
    <property type="evidence" value="ECO:0007669"/>
    <property type="project" value="InterPro"/>
</dbReference>
<proteinExistence type="inferred from homology"/>
<dbReference type="InterPro" id="IPR000823">
    <property type="entry name" value="Peroxidase_pln"/>
</dbReference>
<feature type="binding site" evidence="8">
    <location>
        <position position="10"/>
    </location>
    <ligand>
        <name>Ca(2+)</name>
        <dbReference type="ChEBI" id="CHEBI:29108"/>
        <label>2</label>
    </ligand>
</feature>
<feature type="domain" description="Plant heme peroxidase family profile" evidence="10">
    <location>
        <begin position="1"/>
        <end position="83"/>
    </location>
</feature>
<keyword evidence="5 8" id="KW-0479">Metal-binding</keyword>
<name>A0AA41V6Q5_PAPNU</name>
<protein>
    <recommendedName>
        <fullName evidence="10">Plant heme peroxidase family profile domain-containing protein</fullName>
    </recommendedName>
</protein>
<evidence type="ECO:0000256" key="3">
    <source>
        <dbReference type="ARBA" id="ARBA00022559"/>
    </source>
</evidence>
<dbReference type="PROSITE" id="PS50873">
    <property type="entry name" value="PEROXIDASE_4"/>
    <property type="match status" value="1"/>
</dbReference>
<evidence type="ECO:0000256" key="4">
    <source>
        <dbReference type="ARBA" id="ARBA00022617"/>
    </source>
</evidence>
<evidence type="ECO:0000256" key="9">
    <source>
        <dbReference type="RuleBase" id="RU004241"/>
    </source>
</evidence>
<keyword evidence="7" id="KW-0408">Iron</keyword>
<dbReference type="EMBL" id="JAJJMA010127286">
    <property type="protein sequence ID" value="MCL7032811.1"/>
    <property type="molecule type" value="Genomic_DNA"/>
</dbReference>
<keyword evidence="12" id="KW-1185">Reference proteome</keyword>
<evidence type="ECO:0000256" key="2">
    <source>
        <dbReference type="ARBA" id="ARBA00001970"/>
    </source>
</evidence>
<comment type="caution">
    <text evidence="11">The sequence shown here is derived from an EMBL/GenBank/DDBJ whole genome shotgun (WGS) entry which is preliminary data.</text>
</comment>
<feature type="binding site" evidence="8">
    <location>
        <position position="2"/>
    </location>
    <ligand>
        <name>Ca(2+)</name>
        <dbReference type="ChEBI" id="CHEBI:29108"/>
        <label>2</label>
    </ligand>
</feature>
<keyword evidence="8" id="KW-0106">Calcium</keyword>
<evidence type="ECO:0000256" key="8">
    <source>
        <dbReference type="PIRSR" id="PIRSR600823-3"/>
    </source>
</evidence>
<comment type="similarity">
    <text evidence="9">Belongs to the peroxidase family.</text>
</comment>
<dbReference type="PANTHER" id="PTHR31517">
    <property type="match status" value="1"/>
</dbReference>
<dbReference type="Pfam" id="PF00141">
    <property type="entry name" value="peroxidase"/>
    <property type="match status" value="1"/>
</dbReference>
<evidence type="ECO:0000313" key="11">
    <source>
        <dbReference type="EMBL" id="MCL7032811.1"/>
    </source>
</evidence>
<dbReference type="InterPro" id="IPR002016">
    <property type="entry name" value="Haem_peroxidase"/>
</dbReference>
<dbReference type="SUPFAM" id="SSF48113">
    <property type="entry name" value="Heme-dependent peroxidases"/>
    <property type="match status" value="1"/>
</dbReference>
<reference evidence="11" key="1">
    <citation type="submission" date="2022-03" db="EMBL/GenBank/DDBJ databases">
        <title>A functionally conserved STORR gene fusion in Papaver species that diverged 16.8 million years ago.</title>
        <authorList>
            <person name="Catania T."/>
        </authorList>
    </citation>
    <scope>NUCLEOTIDE SEQUENCE</scope>
    <source>
        <strain evidence="11">S-191538</strain>
    </source>
</reference>
<keyword evidence="6" id="KW-0560">Oxidoreductase</keyword>
<dbReference type="Proteomes" id="UP001177140">
    <property type="component" value="Unassembled WGS sequence"/>
</dbReference>
<evidence type="ECO:0000313" key="12">
    <source>
        <dbReference type="Proteomes" id="UP001177140"/>
    </source>
</evidence>
<sequence>MDPGSFKTFDSSYYSLVSKRRGLFESDSALLNDPVTKAYVISQATESGPTFFKDFANSMEKMNAIEILTGNSGEIRKHCAFIN</sequence>
<evidence type="ECO:0000256" key="1">
    <source>
        <dbReference type="ARBA" id="ARBA00000189"/>
    </source>
</evidence>
<dbReference type="GO" id="GO:0046872">
    <property type="term" value="F:metal ion binding"/>
    <property type="evidence" value="ECO:0007669"/>
    <property type="project" value="UniProtKB-KW"/>
</dbReference>
<evidence type="ECO:0000256" key="7">
    <source>
        <dbReference type="ARBA" id="ARBA00023004"/>
    </source>
</evidence>
<evidence type="ECO:0000256" key="5">
    <source>
        <dbReference type="ARBA" id="ARBA00022723"/>
    </source>
</evidence>
<evidence type="ECO:0000256" key="6">
    <source>
        <dbReference type="ARBA" id="ARBA00023002"/>
    </source>
</evidence>
<comment type="catalytic activity">
    <reaction evidence="1">
        <text>2 a phenolic donor + H2O2 = 2 a phenolic radical donor + 2 H2O</text>
        <dbReference type="Rhea" id="RHEA:56136"/>
        <dbReference type="ChEBI" id="CHEBI:15377"/>
        <dbReference type="ChEBI" id="CHEBI:16240"/>
        <dbReference type="ChEBI" id="CHEBI:139520"/>
        <dbReference type="ChEBI" id="CHEBI:139521"/>
        <dbReference type="EC" id="1.11.1.7"/>
    </reaction>
</comment>
<dbReference type="GO" id="GO:0020037">
    <property type="term" value="F:heme binding"/>
    <property type="evidence" value="ECO:0007669"/>
    <property type="project" value="InterPro"/>
</dbReference>
<keyword evidence="4" id="KW-0349">Heme</keyword>
<dbReference type="Gene3D" id="1.10.520.10">
    <property type="match status" value="1"/>
</dbReference>
<comment type="cofactor">
    <cofactor evidence="8">
        <name>Ca(2+)</name>
        <dbReference type="ChEBI" id="CHEBI:29108"/>
    </cofactor>
    <text evidence="8">Binds 2 calcium ions per subunit.</text>
</comment>
<accession>A0AA41V6Q5</accession>
<gene>
    <name evidence="11" type="ORF">MKW94_004586</name>
</gene>
<dbReference type="PANTHER" id="PTHR31517:SF84">
    <property type="entry name" value="PEROXIDASE"/>
    <property type="match status" value="1"/>
</dbReference>
<comment type="cofactor">
    <cofactor evidence="2">
        <name>heme b</name>
        <dbReference type="ChEBI" id="CHEBI:60344"/>
    </cofactor>
</comment>